<organism evidence="2 3">
    <name type="scientific">Candidatus Terasakiella magnetica</name>
    <dbReference type="NCBI Taxonomy" id="1867952"/>
    <lineage>
        <taxon>Bacteria</taxon>
        <taxon>Pseudomonadati</taxon>
        <taxon>Pseudomonadota</taxon>
        <taxon>Alphaproteobacteria</taxon>
        <taxon>Rhodospirillales</taxon>
        <taxon>Terasakiellaceae</taxon>
        <taxon>Terasakiella</taxon>
    </lineage>
</organism>
<dbReference type="STRING" id="1867952.MTBPR1_50215"/>
<dbReference type="RefSeq" id="WP_069189480.1">
    <property type="nucleotide sequence ID" value="NZ_FLYE01000044.1"/>
</dbReference>
<dbReference type="InterPro" id="IPR014756">
    <property type="entry name" value="Ig_E-set"/>
</dbReference>
<dbReference type="Proteomes" id="UP000231658">
    <property type="component" value="Unassembled WGS sequence"/>
</dbReference>
<dbReference type="AlphaFoldDB" id="A0A1C3RJN9"/>
<dbReference type="Pfam" id="PF08770">
    <property type="entry name" value="SoxZ"/>
    <property type="match status" value="1"/>
</dbReference>
<evidence type="ECO:0000313" key="2">
    <source>
        <dbReference type="EMBL" id="SCA57459.1"/>
    </source>
</evidence>
<dbReference type="NCBIfam" id="TIGR04490">
    <property type="entry name" value="SoxZ_true"/>
    <property type="match status" value="1"/>
</dbReference>
<dbReference type="InterPro" id="IPR014880">
    <property type="entry name" value="SoxZ_dom"/>
</dbReference>
<dbReference type="EMBL" id="FLYE01000044">
    <property type="protein sequence ID" value="SCA57459.1"/>
    <property type="molecule type" value="Genomic_DNA"/>
</dbReference>
<reference evidence="2 3" key="1">
    <citation type="submission" date="2016-07" db="EMBL/GenBank/DDBJ databases">
        <authorList>
            <person name="Lefevre C.T."/>
        </authorList>
    </citation>
    <scope>NUCLEOTIDE SEQUENCE [LARGE SCALE GENOMIC DNA]</scope>
    <source>
        <strain evidence="2">PR1</strain>
    </source>
</reference>
<keyword evidence="3" id="KW-1185">Reference proteome</keyword>
<feature type="domain" description="Sulphur oxidation protein SoxZ" evidence="1">
    <location>
        <begin position="10"/>
        <end position="103"/>
    </location>
</feature>
<sequence length="109" mass="12303">MAKAPKPRVKAPKKAEKGDVVTIKTTISHRMESGQRKGKDGKKIPKRIINKFEALFNGKTIMSADLFTSISANPYIDFDMLVTEAGQFEFKWYDDNGDVYTKKSKMKLG</sequence>
<dbReference type="SUPFAM" id="SSF81296">
    <property type="entry name" value="E set domains"/>
    <property type="match status" value="1"/>
</dbReference>
<proteinExistence type="predicted"/>
<protein>
    <submittedName>
        <fullName evidence="2">Sulfur/thiosulfate oxidation protein SoxZ</fullName>
    </submittedName>
</protein>
<dbReference type="OrthoDB" id="9795530at2"/>
<accession>A0A1C3RJN9</accession>
<name>A0A1C3RJN9_9PROT</name>
<dbReference type="Gene3D" id="2.60.40.10">
    <property type="entry name" value="Immunoglobulins"/>
    <property type="match status" value="1"/>
</dbReference>
<dbReference type="InterPro" id="IPR013783">
    <property type="entry name" value="Ig-like_fold"/>
</dbReference>
<evidence type="ECO:0000313" key="3">
    <source>
        <dbReference type="Proteomes" id="UP000231658"/>
    </source>
</evidence>
<dbReference type="InterPro" id="IPR030995">
    <property type="entry name" value="SoxZ"/>
</dbReference>
<gene>
    <name evidence="2" type="primary">soxZ</name>
    <name evidence="2" type="ORF">MTBPR1_50215</name>
</gene>
<evidence type="ECO:0000259" key="1">
    <source>
        <dbReference type="Pfam" id="PF08770"/>
    </source>
</evidence>